<accession>A0A2P5PA20</accession>
<comment type="caution">
    <text evidence="2">The sequence shown here is derived from an EMBL/GenBank/DDBJ whole genome shotgun (WGS) entry which is preliminary data.</text>
</comment>
<dbReference type="AlphaFoldDB" id="A0A2P5PA20"/>
<organism evidence="2 3">
    <name type="scientific">Dehalogenimonas etheniformans</name>
    <dbReference type="NCBI Taxonomy" id="1536648"/>
    <lineage>
        <taxon>Bacteria</taxon>
        <taxon>Bacillati</taxon>
        <taxon>Chloroflexota</taxon>
        <taxon>Dehalococcoidia</taxon>
        <taxon>Dehalococcoidales</taxon>
        <taxon>Dehalococcoidaceae</taxon>
        <taxon>Dehalogenimonas</taxon>
    </lineage>
</organism>
<evidence type="ECO:0000259" key="1">
    <source>
        <dbReference type="Pfam" id="PF16289"/>
    </source>
</evidence>
<sequence length="339" mass="39208">MENLSRNARAITAVIHLFIDTNAYLNFYHFSEDALEELNKLSVAIRSKEILLYIPMQVVDEFNRNRENKISDALSKFRNQPIPDQFPNITKTYDEYKEMRSHLEAVRKTRASLLEKIRIEIDARELAADRIIESVFTAGKSIKTDDDIVEEAVKRANRGNPPGKNGSLGDGINWLTLLNSVPKKTDLYLVTEDEDFVSKLDGNRLCEFLRREWISEKESNVYLYRKLTDFFRDKYPEIKLASELEKQLAIDALVTSPNFKSTHAAIKDLTKHSDFTDTELNEIVQAMVSNKQISMIFEDEDVKTFSEQILRGREGVIDPVLYQEFSTIYSYINPDDIPF</sequence>
<dbReference type="Proteomes" id="UP000235653">
    <property type="component" value="Unassembled WGS sequence"/>
</dbReference>
<dbReference type="InterPro" id="IPR032557">
    <property type="entry name" value="DUF4935"/>
</dbReference>
<dbReference type="Pfam" id="PF16289">
    <property type="entry name" value="PIN_12"/>
    <property type="match status" value="1"/>
</dbReference>
<dbReference type="EMBL" id="JQAN02000001">
    <property type="protein sequence ID" value="PPD59153.1"/>
    <property type="molecule type" value="Genomic_DNA"/>
</dbReference>
<reference evidence="2 3" key="1">
    <citation type="journal article" date="2017" name="ISME J.">
        <title>Grape pomace compost harbors organohalide-respiring Dehalogenimonas species with novel reductive dehalogenase genes.</title>
        <authorList>
            <person name="Yang Y."/>
            <person name="Higgins S.A."/>
            <person name="Yan J."/>
            <person name="Simsir B."/>
            <person name="Chourey K."/>
            <person name="Iyer R."/>
            <person name="Hettich R.L."/>
            <person name="Baldwin B."/>
            <person name="Ogles D.M."/>
            <person name="Loffler F.E."/>
        </authorList>
    </citation>
    <scope>NUCLEOTIDE SEQUENCE [LARGE SCALE GENOMIC DNA]</scope>
    <source>
        <strain evidence="2 3">GP</strain>
    </source>
</reference>
<evidence type="ECO:0000313" key="2">
    <source>
        <dbReference type="EMBL" id="PPD59153.1"/>
    </source>
</evidence>
<proteinExistence type="predicted"/>
<gene>
    <name evidence="2" type="ORF">JP09_000285</name>
</gene>
<evidence type="ECO:0000313" key="3">
    <source>
        <dbReference type="Proteomes" id="UP000235653"/>
    </source>
</evidence>
<feature type="domain" description="DUF4935" evidence="1">
    <location>
        <begin position="17"/>
        <end position="196"/>
    </location>
</feature>
<keyword evidence="3" id="KW-1185">Reference proteome</keyword>
<dbReference type="RefSeq" id="WP_162485805.1">
    <property type="nucleotide sequence ID" value="NZ_CP058566.2"/>
</dbReference>
<name>A0A2P5PA20_9CHLR</name>
<protein>
    <recommendedName>
        <fullName evidence="1">DUF4935 domain-containing protein</fullName>
    </recommendedName>
</protein>